<sequence>MTLLFLLILILTMVIVMPIFQQPIPSSMVLLFLALLSTTLLGFMTIPWYGYLLFLIYVSGMLVVFGYVCAMTPNVVFLVTPKVPLVVTLATLSLILPIITVSLFQGDVSSWKLGAFSLLSGENLVIYWMIAMILLVMLVITVYVVFKKASPLRGFDTSI</sequence>
<proteinExistence type="predicted"/>
<evidence type="ECO:0000256" key="2">
    <source>
        <dbReference type="SAM" id="SignalP"/>
    </source>
</evidence>
<feature type="chain" id="PRO_5016989557" evidence="2">
    <location>
        <begin position="22"/>
        <end position="159"/>
    </location>
</feature>
<keyword evidence="2" id="KW-0732">Signal</keyword>
<geneLocation type="mitochondrion" evidence="3"/>
<reference evidence="3" key="1">
    <citation type="journal article" date="2018" name="Mitochondrial DNA Part B Resour">
        <title>Complete mitochondrial genome of the freshwater bryozoan Pectinatella magnifica (Phylactolaemata: Plumatellida) assembled from next-generation sequencing data.</title>
        <authorList>
            <person name="Gim J.-S."/>
            <person name="Ko E.-J."/>
            <person name="Kim H.-G."/>
            <person name="Kim Y.-M."/>
            <person name="Hong S."/>
            <person name="Kim H.-W."/>
            <person name="Gim J.-A."/>
            <person name="Joo G.-J."/>
            <person name="Jo H."/>
        </authorList>
    </citation>
    <scope>NUCLEOTIDE SEQUENCE</scope>
</reference>
<keyword evidence="1" id="KW-0812">Transmembrane</keyword>
<feature type="signal peptide" evidence="2">
    <location>
        <begin position="1"/>
        <end position="21"/>
    </location>
</feature>
<dbReference type="EMBL" id="MG546680">
    <property type="protein sequence ID" value="AWX65971.1"/>
    <property type="molecule type" value="Genomic_DNA"/>
</dbReference>
<evidence type="ECO:0000256" key="1">
    <source>
        <dbReference type="SAM" id="Phobius"/>
    </source>
</evidence>
<dbReference type="AlphaFoldDB" id="A0A344AUX4"/>
<name>A0A344AUX4_9BILA</name>
<keyword evidence="1" id="KW-1133">Transmembrane helix</keyword>
<feature type="transmembrane region" description="Helical" evidence="1">
    <location>
        <begin position="124"/>
        <end position="146"/>
    </location>
</feature>
<gene>
    <name evidence="3" type="primary">nad6</name>
</gene>
<feature type="transmembrane region" description="Helical" evidence="1">
    <location>
        <begin position="48"/>
        <end position="71"/>
    </location>
</feature>
<organism evidence="3">
    <name type="scientific">Pectinatella magnifica</name>
    <dbReference type="NCBI Taxonomy" id="350071"/>
    <lineage>
        <taxon>Eukaryota</taxon>
        <taxon>Metazoa</taxon>
        <taxon>Spiralia</taxon>
        <taxon>Lophotrochozoa</taxon>
        <taxon>Bryozoa</taxon>
        <taxon>Phylactolaemata</taxon>
        <taxon>Pectinatellidae</taxon>
        <taxon>Pectinatella</taxon>
    </lineage>
</organism>
<keyword evidence="1" id="KW-0472">Membrane</keyword>
<accession>A0A344AUX4</accession>
<evidence type="ECO:0000313" key="3">
    <source>
        <dbReference type="EMBL" id="AWX65971.1"/>
    </source>
</evidence>
<keyword evidence="3" id="KW-0496">Mitochondrion</keyword>
<feature type="transmembrane region" description="Helical" evidence="1">
    <location>
        <begin position="83"/>
        <end position="104"/>
    </location>
</feature>
<protein>
    <submittedName>
        <fullName evidence="3">NADH dehydrogenase subunit 6</fullName>
    </submittedName>
</protein>